<organism evidence="1 2">
    <name type="scientific">Gemella haemolysans M341</name>
    <dbReference type="NCBI Taxonomy" id="562981"/>
    <lineage>
        <taxon>Bacteria</taxon>
        <taxon>Bacillati</taxon>
        <taxon>Bacillota</taxon>
        <taxon>Bacilli</taxon>
        <taxon>Bacillales</taxon>
        <taxon>Gemellaceae</taxon>
        <taxon>Gemella</taxon>
    </lineage>
</organism>
<dbReference type="SUPFAM" id="SSF53756">
    <property type="entry name" value="UDP-Glycosyltransferase/glycogen phosphorylase"/>
    <property type="match status" value="1"/>
</dbReference>
<comment type="caution">
    <text evidence="1">The sequence shown here is derived from an EMBL/GenBank/DDBJ whole genome shotgun (WGS) entry which is preliminary data.</text>
</comment>
<dbReference type="RefSeq" id="WP_003147686.1">
    <property type="nucleotide sequence ID" value="NZ_GL883585.1"/>
</dbReference>
<dbReference type="AlphaFoldDB" id="A0AA87AKM2"/>
<gene>
    <name evidence="1" type="ORF">HMPREF0428_01542</name>
</gene>
<reference evidence="1 2" key="1">
    <citation type="submission" date="2011-03" db="EMBL/GenBank/DDBJ databases">
        <title>The Genome Sequence of Gemella haemolysans M341.</title>
        <authorList>
            <consortium name="The Broad Institute Genome Sequencing Platform"/>
            <consortium name="The Broad Institute Genome Sequencing Center for Infectious Disease"/>
            <person name="Earl A."/>
            <person name="Ward D."/>
            <person name="Feldgarden M."/>
            <person name="Gevers D."/>
            <person name="Sibley C.D."/>
            <person name="Field T.R."/>
            <person name="Grinwis M."/>
            <person name="Eshaghurshan C.S."/>
            <person name="Surette M.G."/>
            <person name="Young S.K."/>
            <person name="Zeng Q."/>
            <person name="Gargeya S."/>
            <person name="Fitzgerald M."/>
            <person name="Haas B."/>
            <person name="Abouelleil A."/>
            <person name="Alvarado L."/>
            <person name="Arachchi H.M."/>
            <person name="Berlin A."/>
            <person name="Brown A."/>
            <person name="Chapman S.B."/>
            <person name="Chen Z."/>
            <person name="Dunbar C."/>
            <person name="Freedman E."/>
            <person name="Gearin G."/>
            <person name="Gellesch M."/>
            <person name="Goldberg J."/>
            <person name="Griggs A."/>
            <person name="Gujja S."/>
            <person name="Heilman E.R."/>
            <person name="Heiman D."/>
            <person name="Howarth C."/>
            <person name="Larson L."/>
            <person name="Lui A."/>
            <person name="MacDonald P.J.P."/>
            <person name="Mehta T."/>
            <person name="Montmayeur A."/>
            <person name="Murphy C."/>
            <person name="Neiman D."/>
            <person name="Pearson M."/>
            <person name="Priest M."/>
            <person name="Roberts A."/>
            <person name="Saif S."/>
            <person name="Shea T."/>
            <person name="Shenoy N."/>
            <person name="Sisk P."/>
            <person name="Stolte C."/>
            <person name="Sykes S."/>
            <person name="White J."/>
            <person name="Yandava C."/>
            <person name="Wortman J."/>
            <person name="Nusbaum C."/>
            <person name="Birren B."/>
        </authorList>
    </citation>
    <scope>NUCLEOTIDE SEQUENCE [LARGE SCALE GENOMIC DNA]</scope>
    <source>
        <strain evidence="1 2">M341</strain>
    </source>
</reference>
<protein>
    <submittedName>
        <fullName evidence="1">Uncharacterized protein</fullName>
    </submittedName>
</protein>
<dbReference type="Proteomes" id="UP000004773">
    <property type="component" value="Unassembled WGS sequence"/>
</dbReference>
<evidence type="ECO:0000313" key="2">
    <source>
        <dbReference type="Proteomes" id="UP000004773"/>
    </source>
</evidence>
<dbReference type="Pfam" id="PF13692">
    <property type="entry name" value="Glyco_trans_1_4"/>
    <property type="match status" value="1"/>
</dbReference>
<proteinExistence type="predicted"/>
<accession>A0AA87AKM2</accession>
<evidence type="ECO:0000313" key="1">
    <source>
        <dbReference type="EMBL" id="EGF86745.1"/>
    </source>
</evidence>
<name>A0AA87AKM2_9BACL</name>
<sequence length="414" mass="47966">MVKVFTIKEGVPYTIYGFESSQLARQAVFDEIGVEQRLVITNLTNFVPNFVETLESLGFKNFYHVIFEKSDIARDKPSVDKSFIENLEDVLEVEYTKDGYVGLVHYKDGAVECYTSQLLYKYIPKEDKFILYNKDGVVLEGDVSENYHKYHIKETDETLMQWQLVSEYLVENSTVDDKFIIDMINEYPLQLRKFFQNTGRELFAYTHYNILAPFMKFVLQSWCTNVVTSPVLEERLGSDKVRFLPPVYVEEVEEEIYTTIKNWCIVGNMTFIKKCEITIEAFRRTPDSTLTIYGNLPEGYTRNNLPDNVKFAGFVKQVPYEKHEVCISCSLSECFANSAVEASSKGLVCLLSNVDLGHRYYASICENTKTFSSFDELLELLVKYQQEGEYKSSTFAKEHVKSKVAEYYKKVLKV</sequence>
<dbReference type="EMBL" id="ACRO01000037">
    <property type="protein sequence ID" value="EGF86745.1"/>
    <property type="molecule type" value="Genomic_DNA"/>
</dbReference>
<dbReference type="Gene3D" id="3.40.50.2000">
    <property type="entry name" value="Glycogen Phosphorylase B"/>
    <property type="match status" value="1"/>
</dbReference>